<evidence type="ECO:0000256" key="5">
    <source>
        <dbReference type="ARBA" id="ARBA00022840"/>
    </source>
</evidence>
<dbReference type="Pfam" id="PF00069">
    <property type="entry name" value="Pkinase"/>
    <property type="match status" value="1"/>
</dbReference>
<dbReference type="GO" id="GO:0004674">
    <property type="term" value="F:protein serine/threonine kinase activity"/>
    <property type="evidence" value="ECO:0007669"/>
    <property type="project" value="UniProtKB-EC"/>
</dbReference>
<keyword evidence="2" id="KW-0808">Transferase</keyword>
<keyword evidence="3" id="KW-0547">Nucleotide-binding</keyword>
<dbReference type="Gene3D" id="1.10.510.10">
    <property type="entry name" value="Transferase(Phosphotransferase) domain 1"/>
    <property type="match status" value="1"/>
</dbReference>
<dbReference type="OMA" id="ICEIDSN"/>
<sequence length="445" mass="50668">MVYLPKTFAYEEGSSWGFPVFVRDTKMRADTWCSYRPKSDFCVISERTGFPYIICEIDSNTGDADCYRMLLQAIALVRVAHHFYAGESPEDRFVLMAIFVTADLTALRYLLKVGVENHVTIVTDEFDLTERQASLRFLRQLFNHLSFMEEFDRKLPAELKQVLAAIDEASSSMIHLSIQARDNKSTSRYSKSTSTSEPRYDMYEIEECLSSTAYTFFSTMHMYPHLMMVLHRENNSRAYLKFVREGCEEIQVIQSLDLSDERNHTIPILDSWEISGGSLYLMPSVGVPITECYEMLPAKLLYVVQQAVEGIAFLHSHNVAHLDIKPSNILFDPDTGVVTIIDFGLSKRVQDMNEIIDKHFVGTDGYFPPEILARTPFSPIRADLWSFGQTLHEVFAGLPSRVPYRDALLAISAELCNGDPFKRPSMNDVLTRILDFVDGEAMLVG</sequence>
<dbReference type="STRING" id="5627.A0A1C7MKT3"/>
<dbReference type="PANTHER" id="PTHR43671">
    <property type="entry name" value="SERINE/THREONINE-PROTEIN KINASE NEK"/>
    <property type="match status" value="1"/>
</dbReference>
<organism evidence="7 8">
    <name type="scientific">Grifola frondosa</name>
    <name type="common">Maitake</name>
    <name type="synonym">Polyporus frondosus</name>
    <dbReference type="NCBI Taxonomy" id="5627"/>
    <lineage>
        <taxon>Eukaryota</taxon>
        <taxon>Fungi</taxon>
        <taxon>Dikarya</taxon>
        <taxon>Basidiomycota</taxon>
        <taxon>Agaricomycotina</taxon>
        <taxon>Agaricomycetes</taxon>
        <taxon>Polyporales</taxon>
        <taxon>Grifolaceae</taxon>
        <taxon>Grifola</taxon>
    </lineage>
</organism>
<dbReference type="PROSITE" id="PS50011">
    <property type="entry name" value="PROTEIN_KINASE_DOM"/>
    <property type="match status" value="1"/>
</dbReference>
<dbReference type="GO" id="GO:0005524">
    <property type="term" value="F:ATP binding"/>
    <property type="evidence" value="ECO:0007669"/>
    <property type="project" value="UniProtKB-KW"/>
</dbReference>
<accession>A0A1C7MKT3</accession>
<evidence type="ECO:0000256" key="1">
    <source>
        <dbReference type="ARBA" id="ARBA00012513"/>
    </source>
</evidence>
<evidence type="ECO:0000256" key="2">
    <source>
        <dbReference type="ARBA" id="ARBA00022679"/>
    </source>
</evidence>
<dbReference type="AlphaFoldDB" id="A0A1C7MKT3"/>
<proteinExistence type="predicted"/>
<evidence type="ECO:0000313" key="8">
    <source>
        <dbReference type="Proteomes" id="UP000092993"/>
    </source>
</evidence>
<keyword evidence="8" id="KW-1185">Reference proteome</keyword>
<evidence type="ECO:0000259" key="6">
    <source>
        <dbReference type="PROSITE" id="PS50011"/>
    </source>
</evidence>
<dbReference type="SMART" id="SM00220">
    <property type="entry name" value="S_TKc"/>
    <property type="match status" value="1"/>
</dbReference>
<dbReference type="EC" id="2.7.11.1" evidence="1"/>
<dbReference type="InterPro" id="IPR008271">
    <property type="entry name" value="Ser/Thr_kinase_AS"/>
</dbReference>
<reference evidence="7 8" key="1">
    <citation type="submission" date="2016-03" db="EMBL/GenBank/DDBJ databases">
        <title>Whole genome sequencing of Grifola frondosa 9006-11.</title>
        <authorList>
            <person name="Min B."/>
            <person name="Park H."/>
            <person name="Kim J.-G."/>
            <person name="Cho H."/>
            <person name="Oh Y.-L."/>
            <person name="Kong W.-S."/>
            <person name="Choi I.-G."/>
        </authorList>
    </citation>
    <scope>NUCLEOTIDE SEQUENCE [LARGE SCALE GENOMIC DNA]</scope>
    <source>
        <strain evidence="7 8">9006-11</strain>
    </source>
</reference>
<keyword evidence="4 7" id="KW-0418">Kinase</keyword>
<feature type="domain" description="Protein kinase" evidence="6">
    <location>
        <begin position="160"/>
        <end position="445"/>
    </location>
</feature>
<dbReference type="EMBL" id="LUGG01000002">
    <property type="protein sequence ID" value="OBZ77267.1"/>
    <property type="molecule type" value="Genomic_DNA"/>
</dbReference>
<gene>
    <name evidence="7" type="primary">STK17A</name>
    <name evidence="7" type="ORF">A0H81_02699</name>
</gene>
<dbReference type="OrthoDB" id="2789888at2759"/>
<evidence type="ECO:0000256" key="4">
    <source>
        <dbReference type="ARBA" id="ARBA00022777"/>
    </source>
</evidence>
<dbReference type="InterPro" id="IPR000719">
    <property type="entry name" value="Prot_kinase_dom"/>
</dbReference>
<keyword evidence="5" id="KW-0067">ATP-binding</keyword>
<evidence type="ECO:0000256" key="3">
    <source>
        <dbReference type="ARBA" id="ARBA00022741"/>
    </source>
</evidence>
<dbReference type="PROSITE" id="PS00108">
    <property type="entry name" value="PROTEIN_KINASE_ST"/>
    <property type="match status" value="1"/>
</dbReference>
<evidence type="ECO:0000313" key="7">
    <source>
        <dbReference type="EMBL" id="OBZ77267.1"/>
    </source>
</evidence>
<dbReference type="SUPFAM" id="SSF56112">
    <property type="entry name" value="Protein kinase-like (PK-like)"/>
    <property type="match status" value="1"/>
</dbReference>
<dbReference type="PANTHER" id="PTHR43671:SF13">
    <property type="entry name" value="SERINE_THREONINE-PROTEIN KINASE NEK2"/>
    <property type="match status" value="1"/>
</dbReference>
<comment type="caution">
    <text evidence="7">The sequence shown here is derived from an EMBL/GenBank/DDBJ whole genome shotgun (WGS) entry which is preliminary data.</text>
</comment>
<protein>
    <recommendedName>
        <fullName evidence="1">non-specific serine/threonine protein kinase</fullName>
        <ecNumber evidence="1">2.7.11.1</ecNumber>
    </recommendedName>
</protein>
<dbReference type="InterPro" id="IPR050660">
    <property type="entry name" value="NEK_Ser/Thr_kinase"/>
</dbReference>
<name>A0A1C7MKT3_GRIFR</name>
<dbReference type="InterPro" id="IPR011009">
    <property type="entry name" value="Kinase-like_dom_sf"/>
</dbReference>
<dbReference type="Proteomes" id="UP000092993">
    <property type="component" value="Unassembled WGS sequence"/>
</dbReference>